<gene>
    <name evidence="3" type="primary">cadR</name>
    <name evidence="3" type="ORF">ACFQNJ_18765</name>
</gene>
<keyword evidence="4" id="KW-1185">Reference proteome</keyword>
<dbReference type="PANTHER" id="PTHR30204:SF92">
    <property type="entry name" value="HTH-TYPE TRANSCRIPTIONAL REGULATOR ZNTR"/>
    <property type="match status" value="1"/>
</dbReference>
<dbReference type="PANTHER" id="PTHR30204">
    <property type="entry name" value="REDOX-CYCLING DRUG-SENSING TRANSCRIPTIONAL ACTIVATOR SOXR"/>
    <property type="match status" value="1"/>
</dbReference>
<organism evidence="3 4">
    <name type="scientific">Hydrogenophaga bisanensis</name>
    <dbReference type="NCBI Taxonomy" id="439611"/>
    <lineage>
        <taxon>Bacteria</taxon>
        <taxon>Pseudomonadati</taxon>
        <taxon>Pseudomonadota</taxon>
        <taxon>Betaproteobacteria</taxon>
        <taxon>Burkholderiales</taxon>
        <taxon>Comamonadaceae</taxon>
        <taxon>Hydrogenophaga</taxon>
    </lineage>
</organism>
<dbReference type="Pfam" id="PF13411">
    <property type="entry name" value="MerR_1"/>
    <property type="match status" value="1"/>
</dbReference>
<dbReference type="Proteomes" id="UP001596495">
    <property type="component" value="Unassembled WGS sequence"/>
</dbReference>
<feature type="domain" description="HTH merR-type" evidence="2">
    <location>
        <begin position="1"/>
        <end position="69"/>
    </location>
</feature>
<dbReference type="InterPro" id="IPR047057">
    <property type="entry name" value="MerR_fam"/>
</dbReference>
<dbReference type="InterPro" id="IPR000551">
    <property type="entry name" value="MerR-type_HTH_dom"/>
</dbReference>
<keyword evidence="1" id="KW-0238">DNA-binding</keyword>
<dbReference type="EMBL" id="JBHTBX010000021">
    <property type="protein sequence ID" value="MFC7436554.1"/>
    <property type="molecule type" value="Genomic_DNA"/>
</dbReference>
<dbReference type="InterPro" id="IPR009061">
    <property type="entry name" value="DNA-bd_dom_put_sf"/>
</dbReference>
<protein>
    <submittedName>
        <fullName evidence="3">Cd(II)/Pb(II)-responsive transcriptional regulator</fullName>
    </submittedName>
</protein>
<evidence type="ECO:0000313" key="4">
    <source>
        <dbReference type="Proteomes" id="UP001596495"/>
    </source>
</evidence>
<reference evidence="4" key="1">
    <citation type="journal article" date="2019" name="Int. J. Syst. Evol. Microbiol.">
        <title>The Global Catalogue of Microorganisms (GCM) 10K type strain sequencing project: providing services to taxonomists for standard genome sequencing and annotation.</title>
        <authorList>
            <consortium name="The Broad Institute Genomics Platform"/>
            <consortium name="The Broad Institute Genome Sequencing Center for Infectious Disease"/>
            <person name="Wu L."/>
            <person name="Ma J."/>
        </authorList>
    </citation>
    <scope>NUCLEOTIDE SEQUENCE [LARGE SCALE GENOMIC DNA]</scope>
    <source>
        <strain evidence="4">CCUG 54518</strain>
    </source>
</reference>
<evidence type="ECO:0000259" key="2">
    <source>
        <dbReference type="PROSITE" id="PS50937"/>
    </source>
</evidence>
<dbReference type="PROSITE" id="PS50937">
    <property type="entry name" value="HTH_MERR_2"/>
    <property type="match status" value="1"/>
</dbReference>
<dbReference type="NCBIfam" id="TIGR02047">
    <property type="entry name" value="CadR-PbrR"/>
    <property type="match status" value="1"/>
</dbReference>
<evidence type="ECO:0000256" key="1">
    <source>
        <dbReference type="ARBA" id="ARBA00023125"/>
    </source>
</evidence>
<dbReference type="PRINTS" id="PR00040">
    <property type="entry name" value="HTHMERR"/>
</dbReference>
<dbReference type="CDD" id="cd04784">
    <property type="entry name" value="HTH_CadR-PbrR"/>
    <property type="match status" value="1"/>
</dbReference>
<dbReference type="RefSeq" id="WP_020228496.1">
    <property type="nucleotide sequence ID" value="NZ_JBHTBX010000021.1"/>
</dbReference>
<dbReference type="SUPFAM" id="SSF46955">
    <property type="entry name" value="Putative DNA-binding domain"/>
    <property type="match status" value="1"/>
</dbReference>
<evidence type="ECO:0000313" key="3">
    <source>
        <dbReference type="EMBL" id="MFC7436554.1"/>
    </source>
</evidence>
<proteinExistence type="predicted"/>
<name>A0ABW2REJ5_9BURK</name>
<dbReference type="Gene3D" id="1.10.1660.10">
    <property type="match status" value="1"/>
</dbReference>
<dbReference type="InterPro" id="IPR011791">
    <property type="entry name" value="CadR-PbrR"/>
</dbReference>
<dbReference type="SMART" id="SM00422">
    <property type="entry name" value="HTH_MERR"/>
    <property type="match status" value="1"/>
</dbReference>
<comment type="caution">
    <text evidence="3">The sequence shown here is derived from an EMBL/GenBank/DDBJ whole genome shotgun (WGS) entry which is preliminary data.</text>
</comment>
<accession>A0ABW2REJ5</accession>
<sequence length="145" mass="16081">MKIGDLAKATNTLPETVRFYEREGLLPSPARTEGNYRSYTAEHAQRLAFIRHCRSLDMTLAEIRTLLHFKDAPSENCGVVDELIASHIEQVVVRIRELKALEAELRSLHRSCSVGRAAVNCGILGGLERAAKQNSKNVRSLPLGS</sequence>